<dbReference type="InterPro" id="IPR016694">
    <property type="entry name" value="UCP017292"/>
</dbReference>
<dbReference type="EMBL" id="CP003050">
    <property type="protein sequence ID" value="AGB16509.1"/>
    <property type="molecule type" value="Genomic_DNA"/>
</dbReference>
<protein>
    <recommendedName>
        <fullName evidence="4">CHY-type domain-containing protein</fullName>
    </recommendedName>
</protein>
<dbReference type="AlphaFoldDB" id="L0ICM1"/>
<dbReference type="GeneID" id="14377496"/>
<evidence type="ECO:0000256" key="1">
    <source>
        <dbReference type="ARBA" id="ARBA00022723"/>
    </source>
</evidence>
<dbReference type="STRING" id="797302.Halru_1911"/>
<dbReference type="KEGG" id="hru:Halru_1911"/>
<dbReference type="PIRSF" id="PIRSF017292">
    <property type="entry name" value="UCP017292_Znf_CHY"/>
    <property type="match status" value="1"/>
</dbReference>
<dbReference type="HOGENOM" id="CLU_143932_0_0_2"/>
<dbReference type="GO" id="GO:0045041">
    <property type="term" value="P:protein import into mitochondrial intermembrane space"/>
    <property type="evidence" value="ECO:0007669"/>
    <property type="project" value="TreeGrafter"/>
</dbReference>
<dbReference type="RefSeq" id="WP_015301132.1">
    <property type="nucleotide sequence ID" value="NC_019964.1"/>
</dbReference>
<evidence type="ECO:0000256" key="3">
    <source>
        <dbReference type="ARBA" id="ARBA00022833"/>
    </source>
</evidence>
<dbReference type="GO" id="GO:0008270">
    <property type="term" value="F:zinc ion binding"/>
    <property type="evidence" value="ECO:0007669"/>
    <property type="project" value="UniProtKB-KW"/>
</dbReference>
<dbReference type="OrthoDB" id="189683at2157"/>
<dbReference type="PROSITE" id="PS51266">
    <property type="entry name" value="ZF_CHY"/>
    <property type="match status" value="1"/>
</dbReference>
<dbReference type="InterPro" id="IPR037274">
    <property type="entry name" value="Znf_CHY_sf"/>
</dbReference>
<dbReference type="Proteomes" id="UP000010846">
    <property type="component" value="Chromosome"/>
</dbReference>
<evidence type="ECO:0000313" key="6">
    <source>
        <dbReference type="Proteomes" id="UP000010846"/>
    </source>
</evidence>
<keyword evidence="3" id="KW-0862">Zinc</keyword>
<reference evidence="5" key="1">
    <citation type="submission" date="2011-09" db="EMBL/GenBank/DDBJ databases">
        <title>Complete sequence of Halovivax ruber XH-70.</title>
        <authorList>
            <consortium name="US DOE Joint Genome Institute"/>
            <person name="Lucas S."/>
            <person name="Han J."/>
            <person name="Lapidus A."/>
            <person name="Cheng J.-F."/>
            <person name="Goodwin L."/>
            <person name="Pitluck S."/>
            <person name="Peters L."/>
            <person name="Mikhailova N."/>
            <person name="Davenport K."/>
            <person name="Detter J.C."/>
            <person name="Han C."/>
            <person name="Tapia R."/>
            <person name="Land M."/>
            <person name="Hauser L."/>
            <person name="Kyrpides N."/>
            <person name="Ivanova N."/>
            <person name="Pagani I."/>
            <person name="Sproer C."/>
            <person name="Anderson I."/>
            <person name="Woyke T."/>
        </authorList>
    </citation>
    <scope>NUCLEOTIDE SEQUENCE</scope>
    <source>
        <strain evidence="5">XH-70</strain>
    </source>
</reference>
<keyword evidence="6" id="KW-1185">Reference proteome</keyword>
<dbReference type="InterPro" id="IPR008913">
    <property type="entry name" value="Znf_CHY"/>
</dbReference>
<keyword evidence="1" id="KW-0479">Metal-binding</keyword>
<dbReference type="eggNOG" id="arCOG07598">
    <property type="taxonomic scope" value="Archaea"/>
</dbReference>
<evidence type="ECO:0000256" key="2">
    <source>
        <dbReference type="ARBA" id="ARBA00022771"/>
    </source>
</evidence>
<dbReference type="SUPFAM" id="SSF161219">
    <property type="entry name" value="CHY zinc finger-like"/>
    <property type="match status" value="1"/>
</dbReference>
<proteinExistence type="predicted"/>
<gene>
    <name evidence="5" type="ordered locus">Halru_1911</name>
</gene>
<dbReference type="PANTHER" id="PTHR28082:SF1">
    <property type="entry name" value="HELPER OF TIM PROTEIN 13"/>
    <property type="match status" value="1"/>
</dbReference>
<evidence type="ECO:0000313" key="5">
    <source>
        <dbReference type="EMBL" id="AGB16509.1"/>
    </source>
</evidence>
<dbReference type="InterPro" id="IPR052604">
    <property type="entry name" value="Mito_Tim_assembly_helper"/>
</dbReference>
<keyword evidence="2" id="KW-0863">Zinc-finger</keyword>
<organism evidence="5 6">
    <name type="scientific">Halovivax ruber (strain DSM 18193 / JCM 13892 / XH-70)</name>
    <dbReference type="NCBI Taxonomy" id="797302"/>
    <lineage>
        <taxon>Archaea</taxon>
        <taxon>Methanobacteriati</taxon>
        <taxon>Methanobacteriota</taxon>
        <taxon>Stenosarchaea group</taxon>
        <taxon>Halobacteria</taxon>
        <taxon>Halobacteriales</taxon>
        <taxon>Natrialbaceae</taxon>
        <taxon>Halovivax</taxon>
    </lineage>
</organism>
<feature type="domain" description="CHY-type" evidence="4">
    <location>
        <begin position="13"/>
        <end position="94"/>
    </location>
</feature>
<name>L0ICM1_HALRX</name>
<evidence type="ECO:0000259" key="4">
    <source>
        <dbReference type="PROSITE" id="PS51266"/>
    </source>
</evidence>
<accession>L0ICM1</accession>
<dbReference type="PANTHER" id="PTHR28082">
    <property type="entry name" value="ZINC FINGER PROTEIN"/>
    <property type="match status" value="1"/>
</dbReference>
<sequence length="111" mass="12299">MKSVHGVPVYGVDLDAETRCAHYDSDRDVVALRFGCCDSYYACHACHEAVTDHEAQVWPRSRFDEAAVLCGVCGATLTPEAYFDAANRCPACDAAFNPGCRAHRDRYFETE</sequence>
<dbReference type="Pfam" id="PF05495">
    <property type="entry name" value="zf-CHY"/>
    <property type="match status" value="1"/>
</dbReference>